<gene>
    <name evidence="2" type="ORF">A2Z21_06785</name>
</gene>
<comment type="caution">
    <text evidence="2">The sequence shown here is derived from an EMBL/GenBank/DDBJ whole genome shotgun (WGS) entry which is preliminary data.</text>
</comment>
<dbReference type="PANTHER" id="PTHR43252:SF2">
    <property type="entry name" value="TRANSCRIPTION REGULATOR, PADR-LIKE FAMILY"/>
    <property type="match status" value="1"/>
</dbReference>
<dbReference type="InterPro" id="IPR036390">
    <property type="entry name" value="WH_DNA-bd_sf"/>
</dbReference>
<dbReference type="STRING" id="1817864.A2Z21_06785"/>
<accession>A0A1F5UTX3</accession>
<dbReference type="EMBL" id="MFGX01000076">
    <property type="protein sequence ID" value="OGF54580.1"/>
    <property type="molecule type" value="Genomic_DNA"/>
</dbReference>
<protein>
    <recommendedName>
        <fullName evidence="1">Transcription regulator PadR N-terminal domain-containing protein</fullName>
    </recommendedName>
</protein>
<dbReference type="AlphaFoldDB" id="A0A1F5UTX3"/>
<dbReference type="Gene3D" id="1.10.10.10">
    <property type="entry name" value="Winged helix-like DNA-binding domain superfamily/Winged helix DNA-binding domain"/>
    <property type="match status" value="1"/>
</dbReference>
<organism evidence="2 3">
    <name type="scientific">Fraserbacteria sp. (strain RBG_16_55_9)</name>
    <dbReference type="NCBI Taxonomy" id="1817864"/>
    <lineage>
        <taxon>Bacteria</taxon>
        <taxon>Candidatus Fraseribacteriota</taxon>
    </lineage>
</organism>
<evidence type="ECO:0000313" key="3">
    <source>
        <dbReference type="Proteomes" id="UP000179157"/>
    </source>
</evidence>
<dbReference type="SUPFAM" id="SSF46785">
    <property type="entry name" value="Winged helix' DNA-binding domain"/>
    <property type="match status" value="1"/>
</dbReference>
<dbReference type="InterPro" id="IPR005149">
    <property type="entry name" value="Tscrpt_reg_PadR_N"/>
</dbReference>
<dbReference type="Proteomes" id="UP000179157">
    <property type="component" value="Unassembled WGS sequence"/>
</dbReference>
<evidence type="ECO:0000313" key="2">
    <source>
        <dbReference type="EMBL" id="OGF54580.1"/>
    </source>
</evidence>
<sequence>MNLMKRGFLKFYILKLLSEQGLTGYGLMKRIEEDTGFWKPSTGSMYPLLQSLEDQNLITHEGEEDRKVYGLTKRGHTALEETNQAKAEMLESLQNACDVFGRVFGNEDVEGVRKQMQGWFHESASHGSEDIPKDLRTRLLLMRHALLSFSYEKLSKQQIQKINKILETALTELGEYIDS</sequence>
<dbReference type="InterPro" id="IPR036388">
    <property type="entry name" value="WH-like_DNA-bd_sf"/>
</dbReference>
<proteinExistence type="predicted"/>
<feature type="domain" description="Transcription regulator PadR N-terminal" evidence="1">
    <location>
        <begin position="13"/>
        <end position="81"/>
    </location>
</feature>
<reference evidence="2 3" key="1">
    <citation type="journal article" date="2016" name="Nat. Commun.">
        <title>Thousands of microbial genomes shed light on interconnected biogeochemical processes in an aquifer system.</title>
        <authorList>
            <person name="Anantharaman K."/>
            <person name="Brown C.T."/>
            <person name="Hug L.A."/>
            <person name="Sharon I."/>
            <person name="Castelle C.J."/>
            <person name="Probst A.J."/>
            <person name="Thomas B.C."/>
            <person name="Singh A."/>
            <person name="Wilkins M.J."/>
            <person name="Karaoz U."/>
            <person name="Brodie E.L."/>
            <person name="Williams K.H."/>
            <person name="Hubbard S.S."/>
            <person name="Banfield J.F."/>
        </authorList>
    </citation>
    <scope>NUCLEOTIDE SEQUENCE [LARGE SCALE GENOMIC DNA]</scope>
    <source>
        <strain evidence="3">RBG_16_55_9</strain>
    </source>
</reference>
<evidence type="ECO:0000259" key="1">
    <source>
        <dbReference type="Pfam" id="PF03551"/>
    </source>
</evidence>
<name>A0A1F5UTX3_FRAXR</name>
<dbReference type="PANTHER" id="PTHR43252">
    <property type="entry name" value="TRANSCRIPTIONAL REGULATOR YQJI"/>
    <property type="match status" value="1"/>
</dbReference>
<dbReference type="Pfam" id="PF03551">
    <property type="entry name" value="PadR"/>
    <property type="match status" value="1"/>
</dbReference>